<protein>
    <submittedName>
        <fullName evidence="1">Uncharacterized protein</fullName>
    </submittedName>
</protein>
<dbReference type="VEuPathDB" id="FungiDB:Bcin05g01180"/>
<evidence type="ECO:0000313" key="1">
    <source>
        <dbReference type="EMBL" id="ATZ49705.1"/>
    </source>
</evidence>
<organism evidence="1 2">
    <name type="scientific">Botryotinia fuckeliana (strain B05.10)</name>
    <name type="common">Noble rot fungus</name>
    <name type="synonym">Botrytis cinerea</name>
    <dbReference type="NCBI Taxonomy" id="332648"/>
    <lineage>
        <taxon>Eukaryota</taxon>
        <taxon>Fungi</taxon>
        <taxon>Dikarya</taxon>
        <taxon>Ascomycota</taxon>
        <taxon>Pezizomycotina</taxon>
        <taxon>Leotiomycetes</taxon>
        <taxon>Helotiales</taxon>
        <taxon>Sclerotiniaceae</taxon>
        <taxon>Botrytis</taxon>
    </lineage>
</organism>
<dbReference type="AlphaFoldDB" id="A0A384JGJ7"/>
<name>A0A384JGJ7_BOTFB</name>
<proteinExistence type="predicted"/>
<dbReference type="GeneID" id="5426746"/>
<keyword evidence="2" id="KW-1185">Reference proteome</keyword>
<accession>A0A384JGJ7</accession>
<reference evidence="1 2" key="3">
    <citation type="journal article" date="2017" name="Mol. Plant Pathol.">
        <title>A gapless genome sequence of the fungus Botrytis cinerea.</title>
        <authorList>
            <person name="Van Kan J.A."/>
            <person name="Stassen J.H."/>
            <person name="Mosbach A."/>
            <person name="Van Der Lee T.A."/>
            <person name="Faino L."/>
            <person name="Farmer A.D."/>
            <person name="Papasotiriou D.G."/>
            <person name="Zhou S."/>
            <person name="Seidl M.F."/>
            <person name="Cottam E."/>
            <person name="Edel D."/>
            <person name="Hahn M."/>
            <person name="Schwartz D.C."/>
            <person name="Dietrich R.A."/>
            <person name="Widdison S."/>
            <person name="Scalliet G."/>
        </authorList>
    </citation>
    <scope>NUCLEOTIDE SEQUENCE [LARGE SCALE GENOMIC DNA]</scope>
    <source>
        <strain evidence="1 2">B05.10</strain>
    </source>
</reference>
<reference evidence="1 2" key="2">
    <citation type="journal article" date="2012" name="Eukaryot. Cell">
        <title>Genome update of Botrytis cinerea strains B05.10 and T4.</title>
        <authorList>
            <person name="Staats M."/>
            <person name="van Kan J.A."/>
        </authorList>
    </citation>
    <scope>NUCLEOTIDE SEQUENCE [LARGE SCALE GENOMIC DNA]</scope>
    <source>
        <strain evidence="1 2">B05.10</strain>
    </source>
</reference>
<gene>
    <name evidence="1" type="ORF">BCIN_05g01180</name>
</gene>
<sequence length="98" mass="11379">MMCPKKYAALLKEEDHYRSQYSVIITLKVAEAPDTIHYSDRQIHTAVMKIHGSQPVFAEAPEFRSDENGAFYRQTDAMVNARIKLIDWFKDMEAKDLL</sequence>
<reference evidence="1 2" key="1">
    <citation type="journal article" date="2011" name="PLoS Genet.">
        <title>Genomic analysis of the necrotrophic fungal pathogens Sclerotinia sclerotiorum and Botrytis cinerea.</title>
        <authorList>
            <person name="Amselem J."/>
            <person name="Cuomo C.A."/>
            <person name="van Kan J.A."/>
            <person name="Viaud M."/>
            <person name="Benito E.P."/>
            <person name="Couloux A."/>
            <person name="Coutinho P.M."/>
            <person name="de Vries R.P."/>
            <person name="Dyer P.S."/>
            <person name="Fillinger S."/>
            <person name="Fournier E."/>
            <person name="Gout L."/>
            <person name="Hahn M."/>
            <person name="Kohn L."/>
            <person name="Lapalu N."/>
            <person name="Plummer K.M."/>
            <person name="Pradier J.M."/>
            <person name="Quevillon E."/>
            <person name="Sharon A."/>
            <person name="Simon A."/>
            <person name="ten Have A."/>
            <person name="Tudzynski B."/>
            <person name="Tudzynski P."/>
            <person name="Wincker P."/>
            <person name="Andrew M."/>
            <person name="Anthouard V."/>
            <person name="Beever R.E."/>
            <person name="Beffa R."/>
            <person name="Benoit I."/>
            <person name="Bouzid O."/>
            <person name="Brault B."/>
            <person name="Chen Z."/>
            <person name="Choquer M."/>
            <person name="Collemare J."/>
            <person name="Cotton P."/>
            <person name="Danchin E.G."/>
            <person name="Da Silva C."/>
            <person name="Gautier A."/>
            <person name="Giraud C."/>
            <person name="Giraud T."/>
            <person name="Gonzalez C."/>
            <person name="Grossetete S."/>
            <person name="Guldener U."/>
            <person name="Henrissat B."/>
            <person name="Howlett B.J."/>
            <person name="Kodira C."/>
            <person name="Kretschmer M."/>
            <person name="Lappartient A."/>
            <person name="Leroch M."/>
            <person name="Levis C."/>
            <person name="Mauceli E."/>
            <person name="Neuveglise C."/>
            <person name="Oeser B."/>
            <person name="Pearson M."/>
            <person name="Poulain J."/>
            <person name="Poussereau N."/>
            <person name="Quesneville H."/>
            <person name="Rascle C."/>
            <person name="Schumacher J."/>
            <person name="Segurens B."/>
            <person name="Sexton A."/>
            <person name="Silva E."/>
            <person name="Sirven C."/>
            <person name="Soanes D.M."/>
            <person name="Talbot N.J."/>
            <person name="Templeton M."/>
            <person name="Yandava C."/>
            <person name="Yarden O."/>
            <person name="Zeng Q."/>
            <person name="Rollins J.A."/>
            <person name="Lebrun M.H."/>
            <person name="Dickman M."/>
        </authorList>
    </citation>
    <scope>NUCLEOTIDE SEQUENCE [LARGE SCALE GENOMIC DNA]</scope>
    <source>
        <strain evidence="1 2">B05.10</strain>
    </source>
</reference>
<dbReference type="RefSeq" id="XP_001546298.2">
    <property type="nucleotide sequence ID" value="XM_001546248.2"/>
</dbReference>
<evidence type="ECO:0000313" key="2">
    <source>
        <dbReference type="Proteomes" id="UP000001798"/>
    </source>
</evidence>
<dbReference type="KEGG" id="bfu:BCIN_05g01180"/>
<dbReference type="EMBL" id="CP009809">
    <property type="protein sequence ID" value="ATZ49705.1"/>
    <property type="molecule type" value="Genomic_DNA"/>
</dbReference>
<dbReference type="OrthoDB" id="3525997at2759"/>
<dbReference type="Proteomes" id="UP000001798">
    <property type="component" value="Chromosome 5"/>
</dbReference>